<feature type="transmembrane region" description="Helical" evidence="1">
    <location>
        <begin position="193"/>
        <end position="214"/>
    </location>
</feature>
<keyword evidence="1" id="KW-0812">Transmembrane</keyword>
<evidence type="ECO:0000313" key="2">
    <source>
        <dbReference type="EMBL" id="MXY95094.1"/>
    </source>
</evidence>
<organism evidence="2">
    <name type="scientific">Caldilineaceae bacterium SB0664_bin_27</name>
    <dbReference type="NCBI Taxonomy" id="2605260"/>
    <lineage>
        <taxon>Bacteria</taxon>
        <taxon>Bacillati</taxon>
        <taxon>Chloroflexota</taxon>
        <taxon>Caldilineae</taxon>
        <taxon>Caldilineales</taxon>
        <taxon>Caldilineaceae</taxon>
    </lineage>
</organism>
<sequence>MTGTLINIAAILVGGMIGIVSGNRLPAKAQELVLQAVCMIRLAIGVHMINDSRNILIPMVSIVLGALIGELIGIDTFLYRKLERAEESYWGMQVKQRNVAWNAPRAFMTSSLVFCIGPMAVVGSIQDGLYGDYELLTVKSILEGLVAIPIAACMGPGVLLSAGAVGIVQGTLSGLAKTAGSFLMIESTFNPEALWVVELTATGGIMILCVALSLLEVKKIRVVNMAPALVIAPLIVFLLGSFGVAW</sequence>
<feature type="transmembrane region" description="Helical" evidence="1">
    <location>
        <begin position="6"/>
        <end position="25"/>
    </location>
</feature>
<reference evidence="2" key="1">
    <citation type="submission" date="2019-09" db="EMBL/GenBank/DDBJ databases">
        <title>Characterisation of the sponge microbiome using genome-centric metagenomics.</title>
        <authorList>
            <person name="Engelberts J.P."/>
            <person name="Robbins S.J."/>
            <person name="De Goeij J.M."/>
            <person name="Aranda M."/>
            <person name="Bell S.C."/>
            <person name="Webster N.S."/>
        </authorList>
    </citation>
    <scope>NUCLEOTIDE SEQUENCE</scope>
    <source>
        <strain evidence="2">SB0664_bin_27</strain>
    </source>
</reference>
<dbReference type="InterPro" id="IPR007563">
    <property type="entry name" value="DUF554"/>
</dbReference>
<comment type="caution">
    <text evidence="2">The sequence shown here is derived from an EMBL/GenBank/DDBJ whole genome shotgun (WGS) entry which is preliminary data.</text>
</comment>
<name>A0A6B0YVD6_9CHLR</name>
<evidence type="ECO:0000256" key="1">
    <source>
        <dbReference type="SAM" id="Phobius"/>
    </source>
</evidence>
<accession>A0A6B0YVD6</accession>
<protein>
    <submittedName>
        <fullName evidence="2">DUF554 domain-containing protein</fullName>
    </submittedName>
</protein>
<dbReference type="EMBL" id="VXRG01000135">
    <property type="protein sequence ID" value="MXY95094.1"/>
    <property type="molecule type" value="Genomic_DNA"/>
</dbReference>
<feature type="transmembrane region" description="Helical" evidence="1">
    <location>
        <begin position="145"/>
        <end position="172"/>
    </location>
</feature>
<dbReference type="PANTHER" id="PTHR36111">
    <property type="entry name" value="INNER MEMBRANE PROTEIN-RELATED"/>
    <property type="match status" value="1"/>
</dbReference>
<dbReference type="PANTHER" id="PTHR36111:SF2">
    <property type="entry name" value="INNER MEMBRANE PROTEIN"/>
    <property type="match status" value="1"/>
</dbReference>
<dbReference type="AlphaFoldDB" id="A0A6B0YVD6"/>
<keyword evidence="1" id="KW-0472">Membrane</keyword>
<keyword evidence="1" id="KW-1133">Transmembrane helix</keyword>
<dbReference type="Pfam" id="PF04474">
    <property type="entry name" value="DUF554"/>
    <property type="match status" value="1"/>
</dbReference>
<proteinExistence type="predicted"/>
<gene>
    <name evidence="2" type="ORF">F4Y42_16760</name>
</gene>
<feature type="transmembrane region" description="Helical" evidence="1">
    <location>
        <begin position="55"/>
        <end position="78"/>
    </location>
</feature>
<feature type="transmembrane region" description="Helical" evidence="1">
    <location>
        <begin position="226"/>
        <end position="245"/>
    </location>
</feature>